<dbReference type="RefSeq" id="WP_160978114.1">
    <property type="nucleotide sequence ID" value="NZ_WVHK01000019.1"/>
</dbReference>
<proteinExistence type="predicted"/>
<keyword evidence="2" id="KW-1185">Reference proteome</keyword>
<protein>
    <submittedName>
        <fullName evidence="1">Uncharacterized protein</fullName>
    </submittedName>
</protein>
<name>A0A6I4YPM3_9DEIO</name>
<dbReference type="EMBL" id="WVHK01000019">
    <property type="protein sequence ID" value="MXV19435.1"/>
    <property type="molecule type" value="Genomic_DNA"/>
</dbReference>
<comment type="caution">
    <text evidence="1">The sequence shown here is derived from an EMBL/GenBank/DDBJ whole genome shotgun (WGS) entry which is preliminary data.</text>
</comment>
<dbReference type="AlphaFoldDB" id="A0A6I4YPM3"/>
<gene>
    <name evidence="1" type="ORF">GLX28_07280</name>
</gene>
<reference evidence="1 2" key="1">
    <citation type="submission" date="2019-11" db="EMBL/GenBank/DDBJ databases">
        <title>Genome sequence of Deinococcus xianganensis Y35, AI-2 producing algicidal bacterium, isolated from lake water.</title>
        <authorList>
            <person name="Li Y."/>
        </authorList>
    </citation>
    <scope>NUCLEOTIDE SEQUENCE [LARGE SCALE GENOMIC DNA]</scope>
    <source>
        <strain evidence="1 2">Y35</strain>
    </source>
</reference>
<evidence type="ECO:0000313" key="1">
    <source>
        <dbReference type="EMBL" id="MXV19435.1"/>
    </source>
</evidence>
<evidence type="ECO:0000313" key="2">
    <source>
        <dbReference type="Proteomes" id="UP000430519"/>
    </source>
</evidence>
<dbReference type="Proteomes" id="UP000430519">
    <property type="component" value="Unassembled WGS sequence"/>
</dbReference>
<organism evidence="1 2">
    <name type="scientific">Deinococcus xianganensis</name>
    <dbReference type="NCBI Taxonomy" id="1507289"/>
    <lineage>
        <taxon>Bacteria</taxon>
        <taxon>Thermotogati</taxon>
        <taxon>Deinococcota</taxon>
        <taxon>Deinococci</taxon>
        <taxon>Deinococcales</taxon>
        <taxon>Deinococcaceae</taxon>
        <taxon>Deinococcus</taxon>
    </lineage>
</organism>
<sequence>MRDALFLLARVHLPEDDRRPCLMQKLNDPYMGPMDGSVFSFQRAGELVNAYAWWETLDPEVIGRGGHGVIRIVPMSPDLWTHLKPGTSLAGAVLRITGSGNRTPDPSILRPAHSHPLAPLGHKEQVFMADVV</sequence>
<accession>A0A6I4YPM3</accession>